<dbReference type="InterPro" id="IPR042177">
    <property type="entry name" value="Cell/Rod_1"/>
</dbReference>
<reference evidence="9 10" key="1">
    <citation type="submission" date="2020-08" db="EMBL/GenBank/DDBJ databases">
        <title>Genomic Encyclopedia of Type Strains, Phase IV (KMG-IV): sequencing the most valuable type-strain genomes for metagenomic binning, comparative biology and taxonomic classification.</title>
        <authorList>
            <person name="Goeker M."/>
        </authorList>
    </citation>
    <scope>NUCLEOTIDE SEQUENCE [LARGE SCALE GENOMIC DNA]</scope>
    <source>
        <strain evidence="9 10">DSM 2461</strain>
    </source>
</reference>
<proteinExistence type="inferred from homology"/>
<dbReference type="InterPro" id="IPR007221">
    <property type="entry name" value="MreC"/>
</dbReference>
<dbReference type="GO" id="GO:0008360">
    <property type="term" value="P:regulation of cell shape"/>
    <property type="evidence" value="ECO:0007669"/>
    <property type="project" value="UniProtKB-KW"/>
</dbReference>
<dbReference type="Pfam" id="PF04085">
    <property type="entry name" value="MreC"/>
    <property type="match status" value="1"/>
</dbReference>
<gene>
    <name evidence="9" type="ORF">HNR50_000723</name>
</gene>
<sequence>MPKKQNWGGKRNSRALKIVIALAMIVSASLFISFTESNILGAVKNGGLTVVSFFQKGVTSLAGGVRSQINAISELRELQNAYDEALALLNEYTGVERYVAELKRENEILREQLDFSGNLETRHIPCEIISNDPENFFASFVINKGSKDGIARNMAVTAYQDGIYGLVGKVINVGLSSSLIMPLFDSTSFISARLQGSRYEGLIEGTGGSGDYVLMKYVTKSARSEIALGDMIITSGMKTVFPKGLNIGRVSEIYSDDYATSLRIELKPVIDFSKLEYVFVITGQEND</sequence>
<dbReference type="InterPro" id="IPR042175">
    <property type="entry name" value="Cell/Rod_MreC_2"/>
</dbReference>
<dbReference type="NCBIfam" id="TIGR00219">
    <property type="entry name" value="mreC"/>
    <property type="match status" value="1"/>
</dbReference>
<evidence type="ECO:0000256" key="5">
    <source>
        <dbReference type="PIRNR" id="PIRNR038471"/>
    </source>
</evidence>
<feature type="domain" description="Rod shape-determining protein MreC beta-barrel core" evidence="8">
    <location>
        <begin position="128"/>
        <end position="281"/>
    </location>
</feature>
<evidence type="ECO:0000256" key="2">
    <source>
        <dbReference type="ARBA" id="ARBA00013855"/>
    </source>
</evidence>
<dbReference type="GO" id="GO:0005886">
    <property type="term" value="C:plasma membrane"/>
    <property type="evidence" value="ECO:0007669"/>
    <property type="project" value="TreeGrafter"/>
</dbReference>
<evidence type="ECO:0000313" key="10">
    <source>
        <dbReference type="Proteomes" id="UP000587760"/>
    </source>
</evidence>
<evidence type="ECO:0000256" key="6">
    <source>
        <dbReference type="SAM" id="Coils"/>
    </source>
</evidence>
<evidence type="ECO:0000259" key="8">
    <source>
        <dbReference type="Pfam" id="PF04085"/>
    </source>
</evidence>
<accession>A0A841R7S7</accession>
<keyword evidence="10" id="KW-1185">Reference proteome</keyword>
<dbReference type="PANTHER" id="PTHR34138:SF1">
    <property type="entry name" value="CELL SHAPE-DETERMINING PROTEIN MREC"/>
    <property type="match status" value="1"/>
</dbReference>
<organism evidence="9 10">
    <name type="scientific">Spirochaeta isovalerica</name>
    <dbReference type="NCBI Taxonomy" id="150"/>
    <lineage>
        <taxon>Bacteria</taxon>
        <taxon>Pseudomonadati</taxon>
        <taxon>Spirochaetota</taxon>
        <taxon>Spirochaetia</taxon>
        <taxon>Spirochaetales</taxon>
        <taxon>Spirochaetaceae</taxon>
        <taxon>Spirochaeta</taxon>
    </lineage>
</organism>
<evidence type="ECO:0000256" key="4">
    <source>
        <dbReference type="ARBA" id="ARBA00032089"/>
    </source>
</evidence>
<keyword evidence="7" id="KW-1133">Transmembrane helix</keyword>
<evidence type="ECO:0000256" key="7">
    <source>
        <dbReference type="SAM" id="Phobius"/>
    </source>
</evidence>
<feature type="transmembrane region" description="Helical" evidence="7">
    <location>
        <begin position="15"/>
        <end position="34"/>
    </location>
</feature>
<dbReference type="Gene3D" id="2.40.10.340">
    <property type="entry name" value="Rod shape-determining protein MreC, domain 1"/>
    <property type="match status" value="1"/>
</dbReference>
<name>A0A841R7S7_9SPIO</name>
<keyword evidence="7" id="KW-0812">Transmembrane</keyword>
<keyword evidence="3 5" id="KW-0133">Cell shape</keyword>
<evidence type="ECO:0000256" key="1">
    <source>
        <dbReference type="ARBA" id="ARBA00009369"/>
    </source>
</evidence>
<protein>
    <recommendedName>
        <fullName evidence="2 5">Cell shape-determining protein MreC</fullName>
    </recommendedName>
    <alternativeName>
        <fullName evidence="4 5">Cell shape protein MreC</fullName>
    </alternativeName>
</protein>
<dbReference type="RefSeq" id="WP_184743873.1">
    <property type="nucleotide sequence ID" value="NZ_JACHGJ010000001.1"/>
</dbReference>
<evidence type="ECO:0000313" key="9">
    <source>
        <dbReference type="EMBL" id="MBB6479090.1"/>
    </source>
</evidence>
<dbReference type="EMBL" id="JACHGJ010000001">
    <property type="protein sequence ID" value="MBB6479090.1"/>
    <property type="molecule type" value="Genomic_DNA"/>
</dbReference>
<comment type="caution">
    <text evidence="9">The sequence shown here is derived from an EMBL/GenBank/DDBJ whole genome shotgun (WGS) entry which is preliminary data.</text>
</comment>
<comment type="function">
    <text evidence="5">Involved in formation and maintenance of cell shape.</text>
</comment>
<feature type="coiled-coil region" evidence="6">
    <location>
        <begin position="75"/>
        <end position="119"/>
    </location>
</feature>
<dbReference type="AlphaFoldDB" id="A0A841R7S7"/>
<dbReference type="PANTHER" id="PTHR34138">
    <property type="entry name" value="CELL SHAPE-DETERMINING PROTEIN MREC"/>
    <property type="match status" value="1"/>
</dbReference>
<dbReference type="PIRSF" id="PIRSF038471">
    <property type="entry name" value="MreC"/>
    <property type="match status" value="1"/>
</dbReference>
<dbReference type="Proteomes" id="UP000587760">
    <property type="component" value="Unassembled WGS sequence"/>
</dbReference>
<keyword evidence="6" id="KW-0175">Coiled coil</keyword>
<dbReference type="Gene3D" id="2.40.10.350">
    <property type="entry name" value="Rod shape-determining protein MreC, domain 2"/>
    <property type="match status" value="1"/>
</dbReference>
<comment type="similarity">
    <text evidence="1 5">Belongs to the MreC family.</text>
</comment>
<evidence type="ECO:0000256" key="3">
    <source>
        <dbReference type="ARBA" id="ARBA00022960"/>
    </source>
</evidence>
<dbReference type="InterPro" id="IPR055342">
    <property type="entry name" value="MreC_beta-barrel_core"/>
</dbReference>
<keyword evidence="7" id="KW-0472">Membrane</keyword>